<dbReference type="Proteomes" id="UP001177021">
    <property type="component" value="Unassembled WGS sequence"/>
</dbReference>
<organism evidence="1 2">
    <name type="scientific">Trifolium pratense</name>
    <name type="common">Red clover</name>
    <dbReference type="NCBI Taxonomy" id="57577"/>
    <lineage>
        <taxon>Eukaryota</taxon>
        <taxon>Viridiplantae</taxon>
        <taxon>Streptophyta</taxon>
        <taxon>Embryophyta</taxon>
        <taxon>Tracheophyta</taxon>
        <taxon>Spermatophyta</taxon>
        <taxon>Magnoliopsida</taxon>
        <taxon>eudicotyledons</taxon>
        <taxon>Gunneridae</taxon>
        <taxon>Pentapetalae</taxon>
        <taxon>rosids</taxon>
        <taxon>fabids</taxon>
        <taxon>Fabales</taxon>
        <taxon>Fabaceae</taxon>
        <taxon>Papilionoideae</taxon>
        <taxon>50 kb inversion clade</taxon>
        <taxon>NPAAA clade</taxon>
        <taxon>Hologalegina</taxon>
        <taxon>IRL clade</taxon>
        <taxon>Trifolieae</taxon>
        <taxon>Trifolium</taxon>
    </lineage>
</organism>
<dbReference type="EMBL" id="CASHSV030000513">
    <property type="protein sequence ID" value="CAJ2668476.1"/>
    <property type="molecule type" value="Genomic_DNA"/>
</dbReference>
<sequence length="93" mass="10887">MLFKTEDEDKHKIECNSQKTSFDDLGQQANNSNDCAIWVITWMEKMKADVYKIDVDDRTRLRVALNLTMNSYNKLNDEILARSMQQIDKRGKA</sequence>
<keyword evidence="2" id="KW-1185">Reference proteome</keyword>
<comment type="caution">
    <text evidence="1">The sequence shown here is derived from an EMBL/GenBank/DDBJ whole genome shotgun (WGS) entry which is preliminary data.</text>
</comment>
<accession>A0ACB0LJ97</accession>
<proteinExistence type="predicted"/>
<protein>
    <submittedName>
        <fullName evidence="1">Uncharacterized protein</fullName>
    </submittedName>
</protein>
<reference evidence="1" key="1">
    <citation type="submission" date="2023-10" db="EMBL/GenBank/DDBJ databases">
        <authorList>
            <person name="Rodriguez Cubillos JULIANA M."/>
            <person name="De Vega J."/>
        </authorList>
    </citation>
    <scope>NUCLEOTIDE SEQUENCE</scope>
</reference>
<evidence type="ECO:0000313" key="2">
    <source>
        <dbReference type="Proteomes" id="UP001177021"/>
    </source>
</evidence>
<gene>
    <name evidence="1" type="ORF">MILVUS5_LOCUS32854</name>
</gene>
<evidence type="ECO:0000313" key="1">
    <source>
        <dbReference type="EMBL" id="CAJ2668476.1"/>
    </source>
</evidence>
<name>A0ACB0LJ97_TRIPR</name>